<dbReference type="InterPro" id="IPR023213">
    <property type="entry name" value="CAT-like_dom_sf"/>
</dbReference>
<dbReference type="InterPro" id="IPR020845">
    <property type="entry name" value="AMP-binding_CS"/>
</dbReference>
<dbReference type="SMART" id="SM00823">
    <property type="entry name" value="PKS_PP"/>
    <property type="match status" value="1"/>
</dbReference>
<dbReference type="RefSeq" id="WP_209664001.1">
    <property type="nucleotide sequence ID" value="NZ_JAGGMS010000001.1"/>
</dbReference>
<dbReference type="Pfam" id="PF00501">
    <property type="entry name" value="AMP-binding"/>
    <property type="match status" value="1"/>
</dbReference>
<protein>
    <submittedName>
        <fullName evidence="5">Amino acid adenylation domain-containing protein</fullName>
    </submittedName>
</protein>
<dbReference type="NCBIfam" id="TIGR01733">
    <property type="entry name" value="AA-adenyl-dom"/>
    <property type="match status" value="1"/>
</dbReference>
<dbReference type="Proteomes" id="UP000741013">
    <property type="component" value="Unassembled WGS sequence"/>
</dbReference>
<dbReference type="InterPro" id="IPR045851">
    <property type="entry name" value="AMP-bd_C_sf"/>
</dbReference>
<reference evidence="5 6" key="1">
    <citation type="submission" date="2021-03" db="EMBL/GenBank/DDBJ databases">
        <title>Sequencing the genomes of 1000 actinobacteria strains.</title>
        <authorList>
            <person name="Klenk H.-P."/>
        </authorList>
    </citation>
    <scope>NUCLEOTIDE SEQUENCE [LARGE SCALE GENOMIC DNA]</scope>
    <source>
        <strain evidence="5 6">DSM 45510</strain>
    </source>
</reference>
<evidence type="ECO:0000259" key="4">
    <source>
        <dbReference type="PROSITE" id="PS50075"/>
    </source>
</evidence>
<dbReference type="Pfam" id="PF00550">
    <property type="entry name" value="PP-binding"/>
    <property type="match status" value="1"/>
</dbReference>
<dbReference type="CDD" id="cd05930">
    <property type="entry name" value="A_NRPS"/>
    <property type="match status" value="1"/>
</dbReference>
<dbReference type="EMBL" id="JAGGMS010000001">
    <property type="protein sequence ID" value="MBP2180430.1"/>
    <property type="molecule type" value="Genomic_DNA"/>
</dbReference>
<organism evidence="5 6">
    <name type="scientific">Amycolatopsis magusensis</name>
    <dbReference type="NCBI Taxonomy" id="882444"/>
    <lineage>
        <taxon>Bacteria</taxon>
        <taxon>Bacillati</taxon>
        <taxon>Actinomycetota</taxon>
        <taxon>Actinomycetes</taxon>
        <taxon>Pseudonocardiales</taxon>
        <taxon>Pseudonocardiaceae</taxon>
        <taxon>Amycolatopsis</taxon>
    </lineage>
</organism>
<evidence type="ECO:0000313" key="6">
    <source>
        <dbReference type="Proteomes" id="UP000741013"/>
    </source>
</evidence>
<name>A0ABS4PM06_9PSEU</name>
<dbReference type="InterPro" id="IPR010071">
    <property type="entry name" value="AA_adenyl_dom"/>
</dbReference>
<comment type="cofactor">
    <cofactor evidence="1">
        <name>pantetheine 4'-phosphate</name>
        <dbReference type="ChEBI" id="CHEBI:47942"/>
    </cofactor>
</comment>
<dbReference type="Gene3D" id="3.30.559.30">
    <property type="entry name" value="Nonribosomal peptide synthetase, condensation domain"/>
    <property type="match status" value="1"/>
</dbReference>
<dbReference type="Pfam" id="PF13193">
    <property type="entry name" value="AMP-binding_C"/>
    <property type="match status" value="1"/>
</dbReference>
<dbReference type="Gene3D" id="1.10.1200.10">
    <property type="entry name" value="ACP-like"/>
    <property type="match status" value="1"/>
</dbReference>
<dbReference type="PROSITE" id="PS50075">
    <property type="entry name" value="CARRIER"/>
    <property type="match status" value="1"/>
</dbReference>
<dbReference type="InterPro" id="IPR025110">
    <property type="entry name" value="AMP-bd_C"/>
</dbReference>
<dbReference type="PANTHER" id="PTHR45527:SF1">
    <property type="entry name" value="FATTY ACID SYNTHASE"/>
    <property type="match status" value="1"/>
</dbReference>
<evidence type="ECO:0000256" key="3">
    <source>
        <dbReference type="ARBA" id="ARBA00022553"/>
    </source>
</evidence>
<dbReference type="Gene3D" id="3.30.300.30">
    <property type="match status" value="1"/>
</dbReference>
<keyword evidence="6" id="KW-1185">Reference proteome</keyword>
<dbReference type="InterPro" id="IPR009081">
    <property type="entry name" value="PP-bd_ACP"/>
</dbReference>
<dbReference type="InterPro" id="IPR020806">
    <property type="entry name" value="PKS_PP-bd"/>
</dbReference>
<comment type="caution">
    <text evidence="5">The sequence shown here is derived from an EMBL/GenBank/DDBJ whole genome shotgun (WGS) entry which is preliminary data.</text>
</comment>
<dbReference type="InterPro" id="IPR001242">
    <property type="entry name" value="Condensation_dom"/>
</dbReference>
<feature type="domain" description="Carrier" evidence="4">
    <location>
        <begin position="940"/>
        <end position="1015"/>
    </location>
</feature>
<keyword evidence="2" id="KW-0596">Phosphopantetheine</keyword>
<dbReference type="SUPFAM" id="SSF47336">
    <property type="entry name" value="ACP-like"/>
    <property type="match status" value="1"/>
</dbReference>
<gene>
    <name evidence="5" type="ORF">JOM49_001956</name>
</gene>
<evidence type="ECO:0000313" key="5">
    <source>
        <dbReference type="EMBL" id="MBP2180430.1"/>
    </source>
</evidence>
<proteinExistence type="predicted"/>
<dbReference type="InterPro" id="IPR000873">
    <property type="entry name" value="AMP-dep_synth/lig_dom"/>
</dbReference>
<dbReference type="Gene3D" id="3.40.50.12780">
    <property type="entry name" value="N-terminal domain of ligase-like"/>
    <property type="match status" value="1"/>
</dbReference>
<evidence type="ECO:0000256" key="1">
    <source>
        <dbReference type="ARBA" id="ARBA00001957"/>
    </source>
</evidence>
<dbReference type="PROSITE" id="PS00455">
    <property type="entry name" value="AMP_BINDING"/>
    <property type="match status" value="1"/>
</dbReference>
<dbReference type="InterPro" id="IPR036736">
    <property type="entry name" value="ACP-like_sf"/>
</dbReference>
<evidence type="ECO:0000256" key="2">
    <source>
        <dbReference type="ARBA" id="ARBA00022450"/>
    </source>
</evidence>
<dbReference type="SUPFAM" id="SSF52777">
    <property type="entry name" value="CoA-dependent acyltransferases"/>
    <property type="match status" value="2"/>
</dbReference>
<dbReference type="Pfam" id="PF00668">
    <property type="entry name" value="Condensation"/>
    <property type="match status" value="1"/>
</dbReference>
<dbReference type="PANTHER" id="PTHR45527">
    <property type="entry name" value="NONRIBOSOMAL PEPTIDE SYNTHETASE"/>
    <property type="match status" value="1"/>
</dbReference>
<dbReference type="SUPFAM" id="SSF56801">
    <property type="entry name" value="Acetyl-CoA synthetase-like"/>
    <property type="match status" value="1"/>
</dbReference>
<sequence length="1015" mass="109224">MTGTRVAATGKEVSLWLLDKFVPESGVNNLSLAFAVDGELDPARLQDTVSALLRRFQVLRTVFHDEESGLTKEFLPAEQVKVAVEQVASDVDDLPEQLTGFVARPFHADGSPLLRVGHFPRPDGDVCCVALHHGISDVQSTTILLQEFVACYDAGGEPVHADEVPAWTEPAGSEKSERFWRENMRGFDSSALELRCEQREPGDTTLDGDEVTHELSPAAQAAVKQLQREVRAPESVVLLAAYGLLLAAHGAGPDLTVGSPVNTRDKSAAGAIGYHSSILTLRLLVDRALSFRDLAGHARRTFFDAMAHVDFAADQLLEVVERADSSWRNVLFRHAFNYVPFDQGQKEFKLDGAPARLLVVENGSSQFDLEFFVTSSQGSLGVRGVFYTGVLDRADVESMLHRYDALLVAVAADADRPLGELPVWSERDREVIAAANDTERPLAYESVLSAFAGKSRSGPDAVAVVDGKHQVTYAQLWSAAVATRDRLAETGVRGGDVVALYAQRGPELAASVFGVWLAGAAYMPLDPNHPEQRIRYQLEDSGARTVLVGPGLKAPEGHEGTPMVDVATAASQPVEAPEVDPLSTAYLIYTSGSTGRPKGIPIRHRSLANVIDGYVTEFGFTAETPAAWLSTFSFDTSAIELMMPLVTGGHLVVAPDEARSDGAVLLDLLQRHEIRFLQATPTTWRLVADVVAEKLDGCTLLTGGEPIPAELAAKLVATGARVFNVYGPTESTIWATAGRVEAGVSGRVDVGGPIANTTVFIEGPHGEELPPGLRGELCVAGVGVGEGYHDRPELTADRFGEHPVHGRFYRSGDVARWTHDGRLDLQGRQDRQIKLRGNRIELGEVEAVLNAHPAVEAAAVVVVGDPGNDGVLAAFVKGLSAGIEDLWAHARELLPRAVVPHRFIPIEQFPRTGSDKVDYLALAKLAAEQPTTGQGEDTSGSAGELVDQLIVMWRDLLGRTDLGAQSHFFAEGGHSLLGVQLAQRVKGELGVRLKLTDVFEHPTPTALAARITESR</sequence>
<accession>A0ABS4PM06</accession>
<dbReference type="Gene3D" id="3.30.559.10">
    <property type="entry name" value="Chloramphenicol acetyltransferase-like domain"/>
    <property type="match status" value="1"/>
</dbReference>
<keyword evidence="3" id="KW-0597">Phosphoprotein</keyword>
<dbReference type="InterPro" id="IPR042099">
    <property type="entry name" value="ANL_N_sf"/>
</dbReference>